<accession>A0A134B5M1</accession>
<feature type="non-terminal residue" evidence="2">
    <location>
        <position position="1"/>
    </location>
</feature>
<organism evidence="2 3">
    <name type="scientific">Porphyromonas somerae</name>
    <dbReference type="NCBI Taxonomy" id="322095"/>
    <lineage>
        <taxon>Bacteria</taxon>
        <taxon>Pseudomonadati</taxon>
        <taxon>Bacteroidota</taxon>
        <taxon>Bacteroidia</taxon>
        <taxon>Bacteroidales</taxon>
        <taxon>Porphyromonadaceae</taxon>
        <taxon>Porphyromonas</taxon>
    </lineage>
</organism>
<dbReference type="AlphaFoldDB" id="A0A134B5M1"/>
<dbReference type="EMBL" id="LSDK01000095">
    <property type="protein sequence ID" value="KXB75249.1"/>
    <property type="molecule type" value="Genomic_DNA"/>
</dbReference>
<protein>
    <submittedName>
        <fullName evidence="2">Uncharacterized protein</fullName>
    </submittedName>
</protein>
<dbReference type="RefSeq" id="WP_231724926.1">
    <property type="nucleotide sequence ID" value="NZ_KQ960453.1"/>
</dbReference>
<dbReference type="Proteomes" id="UP000070224">
    <property type="component" value="Unassembled WGS sequence"/>
</dbReference>
<feature type="region of interest" description="Disordered" evidence="1">
    <location>
        <begin position="54"/>
        <end position="86"/>
    </location>
</feature>
<evidence type="ECO:0000256" key="1">
    <source>
        <dbReference type="SAM" id="MobiDB-lite"/>
    </source>
</evidence>
<reference evidence="3" key="1">
    <citation type="submission" date="2016-01" db="EMBL/GenBank/DDBJ databases">
        <authorList>
            <person name="Mitreva M."/>
            <person name="Pepin K.H."/>
            <person name="Mihindukulasuriya K.A."/>
            <person name="Fulton R."/>
            <person name="Fronick C."/>
            <person name="O'Laughlin M."/>
            <person name="Miner T."/>
            <person name="Herter B."/>
            <person name="Rosa B.A."/>
            <person name="Cordes M."/>
            <person name="Tomlinson C."/>
            <person name="Wollam A."/>
            <person name="Palsikar V.B."/>
            <person name="Mardis E.R."/>
            <person name="Wilson R.K."/>
        </authorList>
    </citation>
    <scope>NUCLEOTIDE SEQUENCE [LARGE SCALE GENOMIC DNA]</scope>
    <source>
        <strain evidence="3">KA00683</strain>
    </source>
</reference>
<name>A0A134B5M1_9PORP</name>
<evidence type="ECO:0000313" key="3">
    <source>
        <dbReference type="Proteomes" id="UP000070224"/>
    </source>
</evidence>
<gene>
    <name evidence="2" type="ORF">HMPREF3185_01444</name>
</gene>
<comment type="caution">
    <text evidence="2">The sequence shown here is derived from an EMBL/GenBank/DDBJ whole genome shotgun (WGS) entry which is preliminary data.</text>
</comment>
<feature type="region of interest" description="Disordered" evidence="1">
    <location>
        <begin position="1"/>
        <end position="23"/>
    </location>
</feature>
<evidence type="ECO:0000313" key="2">
    <source>
        <dbReference type="EMBL" id="KXB75249.1"/>
    </source>
</evidence>
<sequence>EGAFFFTRRRLSPPMDKRNTRDKAEDLRISSVRHIGELGVRYLSSLNIEDRALRQQSHSEGVQGGGKREAPRPPSVREAVGLMCGA</sequence>
<keyword evidence="3" id="KW-1185">Reference proteome</keyword>
<proteinExistence type="predicted"/>